<reference evidence="1" key="1">
    <citation type="submission" date="2019-08" db="EMBL/GenBank/DDBJ databases">
        <authorList>
            <person name="Kucharzyk K."/>
            <person name="Murdoch R.W."/>
            <person name="Higgins S."/>
            <person name="Loffler F."/>
        </authorList>
    </citation>
    <scope>NUCLEOTIDE SEQUENCE</scope>
</reference>
<gene>
    <name evidence="1" type="ORF">SDC9_73948</name>
</gene>
<accession>A0A644YGN2</accession>
<sequence length="138" mass="16063">MRSLFSADVRRTKIPFAGSEVQRGQRLRERLEDQFVVHEEFPRQQILRLKHIEAVENRRYYDRDLFGLNVSADRSRLLGFLYVSRNDPAFLKARVVEHVENTVPDVFRPAVILAQQIVNANKPFVRGETVQALFVKGV</sequence>
<dbReference type="EMBL" id="VSSQ01004994">
    <property type="protein sequence ID" value="MPM27437.1"/>
    <property type="molecule type" value="Genomic_DNA"/>
</dbReference>
<protein>
    <submittedName>
        <fullName evidence="1">Uncharacterized protein</fullName>
    </submittedName>
</protein>
<evidence type="ECO:0000313" key="1">
    <source>
        <dbReference type="EMBL" id="MPM27437.1"/>
    </source>
</evidence>
<name>A0A644YGN2_9ZZZZ</name>
<comment type="caution">
    <text evidence="1">The sequence shown here is derived from an EMBL/GenBank/DDBJ whole genome shotgun (WGS) entry which is preliminary data.</text>
</comment>
<proteinExistence type="predicted"/>
<dbReference type="AlphaFoldDB" id="A0A644YGN2"/>
<organism evidence="1">
    <name type="scientific">bioreactor metagenome</name>
    <dbReference type="NCBI Taxonomy" id="1076179"/>
    <lineage>
        <taxon>unclassified sequences</taxon>
        <taxon>metagenomes</taxon>
        <taxon>ecological metagenomes</taxon>
    </lineage>
</organism>